<dbReference type="STRING" id="70667.A0A183TT12"/>
<dbReference type="OrthoDB" id="277439at2759"/>
<keyword evidence="2" id="KW-1185">Reference proteome</keyword>
<sequence>MEGKLSGQEKRVGDFDLFWDDGPVAPVGTSSQVWLAEVLSTLSSSSIAGPNGQPGGPKVGHQLAFGGGGATGVGAFGGTGVGSANTGLQPQQKTDTLISFLIPFPRLNSYLGCLPCRTSFQQQRQSPKSLDVSGEIFQTQNNLEDLHM</sequence>
<dbReference type="AlphaFoldDB" id="A0A183TT12"/>
<reference evidence="3" key="1">
    <citation type="submission" date="2016-06" db="UniProtKB">
        <authorList>
            <consortium name="WormBaseParasite"/>
        </authorList>
    </citation>
    <scope>IDENTIFICATION</scope>
</reference>
<dbReference type="EMBL" id="UYSU01048312">
    <property type="protein sequence ID" value="VDM05996.1"/>
    <property type="molecule type" value="Genomic_DNA"/>
</dbReference>
<protein>
    <submittedName>
        <fullName evidence="1 3">Uncharacterized protein</fullName>
    </submittedName>
</protein>
<evidence type="ECO:0000313" key="3">
    <source>
        <dbReference type="WBParaSite" id="SSLN_0002034201-mRNA-1"/>
    </source>
</evidence>
<accession>A0A183TT12</accession>
<evidence type="ECO:0000313" key="2">
    <source>
        <dbReference type="Proteomes" id="UP000275846"/>
    </source>
</evidence>
<proteinExistence type="predicted"/>
<name>A0A183TT12_SCHSO</name>
<dbReference type="Proteomes" id="UP000275846">
    <property type="component" value="Unassembled WGS sequence"/>
</dbReference>
<organism evidence="3">
    <name type="scientific">Schistocephalus solidus</name>
    <name type="common">Tapeworm</name>
    <dbReference type="NCBI Taxonomy" id="70667"/>
    <lineage>
        <taxon>Eukaryota</taxon>
        <taxon>Metazoa</taxon>
        <taxon>Spiralia</taxon>
        <taxon>Lophotrochozoa</taxon>
        <taxon>Platyhelminthes</taxon>
        <taxon>Cestoda</taxon>
        <taxon>Eucestoda</taxon>
        <taxon>Diphyllobothriidea</taxon>
        <taxon>Diphyllobothriidae</taxon>
        <taxon>Schistocephalus</taxon>
    </lineage>
</organism>
<evidence type="ECO:0000313" key="1">
    <source>
        <dbReference type="EMBL" id="VDM05996.1"/>
    </source>
</evidence>
<gene>
    <name evidence="1" type="ORF">SSLN_LOCUS19610</name>
</gene>
<reference evidence="1 2" key="2">
    <citation type="submission" date="2018-11" db="EMBL/GenBank/DDBJ databases">
        <authorList>
            <consortium name="Pathogen Informatics"/>
        </authorList>
    </citation>
    <scope>NUCLEOTIDE SEQUENCE [LARGE SCALE GENOMIC DNA]</scope>
    <source>
        <strain evidence="1 2">NST_G2</strain>
    </source>
</reference>
<dbReference type="WBParaSite" id="SSLN_0002034201-mRNA-1">
    <property type="protein sequence ID" value="SSLN_0002034201-mRNA-1"/>
    <property type="gene ID" value="SSLN_0002034201"/>
</dbReference>